<dbReference type="SUPFAM" id="SSF88946">
    <property type="entry name" value="Sigma2 domain of RNA polymerase sigma factors"/>
    <property type="match status" value="1"/>
</dbReference>
<dbReference type="InterPro" id="IPR039425">
    <property type="entry name" value="RNA_pol_sigma-70-like"/>
</dbReference>
<sequence length="206" mass="22561">MSLIDHSRDVALIRAAQDHDLGAFAALVQKHHAGVWACLAVRMDSRHDAEDLAQEVFLTAFRKIDSCDPERPMAPWLRGIAMNLLANYRRKFRAIPVGLHEELQTVLDAEVAGQFENAGEGEMLDALRECLSLVDGPSRALLNARYADGCSIEELARQLHKRPSALSMQLHRLRVVLGDCIASKVPDSVAVYPSTPTASPSPSPSS</sequence>
<dbReference type="InterPro" id="IPR014331">
    <property type="entry name" value="RNA_pol_sigma70_ECF_RHOBA"/>
</dbReference>
<keyword evidence="4 6" id="KW-0238">DNA-binding</keyword>
<evidence type="ECO:0000259" key="7">
    <source>
        <dbReference type="Pfam" id="PF04542"/>
    </source>
</evidence>
<proteinExistence type="inferred from homology"/>
<dbReference type="NCBIfam" id="TIGR02937">
    <property type="entry name" value="sigma70-ECF"/>
    <property type="match status" value="1"/>
</dbReference>
<name>A0A5R8K990_9BACT</name>
<evidence type="ECO:0000256" key="5">
    <source>
        <dbReference type="ARBA" id="ARBA00023163"/>
    </source>
</evidence>
<dbReference type="NCBIfam" id="TIGR02989">
    <property type="entry name" value="Sig-70_gvs1"/>
    <property type="match status" value="1"/>
</dbReference>
<comment type="caution">
    <text evidence="8">The sequence shown here is derived from an EMBL/GenBank/DDBJ whole genome shotgun (WGS) entry which is preliminary data.</text>
</comment>
<feature type="domain" description="RNA polymerase sigma-70 region 2" evidence="7">
    <location>
        <begin position="27"/>
        <end position="91"/>
    </location>
</feature>
<dbReference type="InterPro" id="IPR000838">
    <property type="entry name" value="RNA_pol_sigma70_ECF_CS"/>
</dbReference>
<evidence type="ECO:0000313" key="9">
    <source>
        <dbReference type="Proteomes" id="UP000306196"/>
    </source>
</evidence>
<protein>
    <recommendedName>
        <fullName evidence="6">RNA polymerase sigma factor</fullName>
    </recommendedName>
</protein>
<dbReference type="Gene3D" id="1.10.1740.10">
    <property type="match status" value="1"/>
</dbReference>
<dbReference type="GO" id="GO:0016987">
    <property type="term" value="F:sigma factor activity"/>
    <property type="evidence" value="ECO:0007669"/>
    <property type="project" value="UniProtKB-KW"/>
</dbReference>
<evidence type="ECO:0000256" key="3">
    <source>
        <dbReference type="ARBA" id="ARBA00023082"/>
    </source>
</evidence>
<comment type="similarity">
    <text evidence="1 6">Belongs to the sigma-70 factor family. ECF subfamily.</text>
</comment>
<dbReference type="InterPro" id="IPR013325">
    <property type="entry name" value="RNA_pol_sigma_r2"/>
</dbReference>
<evidence type="ECO:0000313" key="8">
    <source>
        <dbReference type="EMBL" id="TLD68886.1"/>
    </source>
</evidence>
<dbReference type="Pfam" id="PF04542">
    <property type="entry name" value="Sigma70_r2"/>
    <property type="match status" value="1"/>
</dbReference>
<dbReference type="OrthoDB" id="9797134at2"/>
<dbReference type="EMBL" id="VAUV01000018">
    <property type="protein sequence ID" value="TLD68886.1"/>
    <property type="molecule type" value="Genomic_DNA"/>
</dbReference>
<dbReference type="SUPFAM" id="SSF88659">
    <property type="entry name" value="Sigma3 and sigma4 domains of RNA polymerase sigma factors"/>
    <property type="match status" value="1"/>
</dbReference>
<accession>A0A5R8K990</accession>
<keyword evidence="2 6" id="KW-0805">Transcription regulation</keyword>
<dbReference type="RefSeq" id="WP_138088204.1">
    <property type="nucleotide sequence ID" value="NZ_VAUV01000018.1"/>
</dbReference>
<dbReference type="Proteomes" id="UP000306196">
    <property type="component" value="Unassembled WGS sequence"/>
</dbReference>
<keyword evidence="3 6" id="KW-0731">Sigma factor</keyword>
<keyword evidence="5 6" id="KW-0804">Transcription</keyword>
<dbReference type="PANTHER" id="PTHR43133">
    <property type="entry name" value="RNA POLYMERASE ECF-TYPE SIGMA FACTO"/>
    <property type="match status" value="1"/>
</dbReference>
<dbReference type="GO" id="GO:0006352">
    <property type="term" value="P:DNA-templated transcription initiation"/>
    <property type="evidence" value="ECO:0007669"/>
    <property type="project" value="InterPro"/>
</dbReference>
<organism evidence="8 9">
    <name type="scientific">Phragmitibacter flavus</name>
    <dbReference type="NCBI Taxonomy" id="2576071"/>
    <lineage>
        <taxon>Bacteria</taxon>
        <taxon>Pseudomonadati</taxon>
        <taxon>Verrucomicrobiota</taxon>
        <taxon>Verrucomicrobiia</taxon>
        <taxon>Verrucomicrobiales</taxon>
        <taxon>Verrucomicrobiaceae</taxon>
        <taxon>Phragmitibacter</taxon>
    </lineage>
</organism>
<evidence type="ECO:0000256" key="2">
    <source>
        <dbReference type="ARBA" id="ARBA00023015"/>
    </source>
</evidence>
<dbReference type="Gene3D" id="1.10.10.10">
    <property type="entry name" value="Winged helix-like DNA-binding domain superfamily/Winged helix DNA-binding domain"/>
    <property type="match status" value="1"/>
</dbReference>
<dbReference type="PROSITE" id="PS01063">
    <property type="entry name" value="SIGMA70_ECF"/>
    <property type="match status" value="1"/>
</dbReference>
<keyword evidence="9" id="KW-1185">Reference proteome</keyword>
<dbReference type="GO" id="GO:0003677">
    <property type="term" value="F:DNA binding"/>
    <property type="evidence" value="ECO:0007669"/>
    <property type="project" value="UniProtKB-KW"/>
</dbReference>
<dbReference type="InterPro" id="IPR013324">
    <property type="entry name" value="RNA_pol_sigma_r3/r4-like"/>
</dbReference>
<evidence type="ECO:0000256" key="1">
    <source>
        <dbReference type="ARBA" id="ARBA00010641"/>
    </source>
</evidence>
<reference evidence="8 9" key="1">
    <citation type="submission" date="2019-05" db="EMBL/GenBank/DDBJ databases">
        <title>Verrucobacter flavum gen. nov., sp. nov. a new member of the family Verrucomicrobiaceae.</title>
        <authorList>
            <person name="Szuroczki S."/>
            <person name="Abbaszade G."/>
            <person name="Szabo A."/>
            <person name="Felfoldi T."/>
            <person name="Schumann P."/>
            <person name="Boka K."/>
            <person name="Keki Z."/>
            <person name="Toumi M."/>
            <person name="Toth E."/>
        </authorList>
    </citation>
    <scope>NUCLEOTIDE SEQUENCE [LARGE SCALE GENOMIC DNA]</scope>
    <source>
        <strain evidence="8 9">MG-N-17</strain>
    </source>
</reference>
<dbReference type="InterPro" id="IPR007627">
    <property type="entry name" value="RNA_pol_sigma70_r2"/>
</dbReference>
<dbReference type="PANTHER" id="PTHR43133:SF51">
    <property type="entry name" value="RNA POLYMERASE SIGMA FACTOR"/>
    <property type="match status" value="1"/>
</dbReference>
<dbReference type="InterPro" id="IPR014284">
    <property type="entry name" value="RNA_pol_sigma-70_dom"/>
</dbReference>
<evidence type="ECO:0000256" key="4">
    <source>
        <dbReference type="ARBA" id="ARBA00023125"/>
    </source>
</evidence>
<gene>
    <name evidence="8" type="ORF">FEM03_20665</name>
</gene>
<evidence type="ECO:0000256" key="6">
    <source>
        <dbReference type="RuleBase" id="RU000716"/>
    </source>
</evidence>
<dbReference type="AlphaFoldDB" id="A0A5R8K990"/>
<dbReference type="InterPro" id="IPR036388">
    <property type="entry name" value="WH-like_DNA-bd_sf"/>
</dbReference>